<dbReference type="AlphaFoldDB" id="A0A8B8BXS3"/>
<protein>
    <submittedName>
        <fullName evidence="3">Uncharacterized protein LOC111113645</fullName>
    </submittedName>
</protein>
<keyword evidence="2" id="KW-1185">Reference proteome</keyword>
<evidence type="ECO:0000313" key="3">
    <source>
        <dbReference type="RefSeq" id="XP_022307646.1"/>
    </source>
</evidence>
<evidence type="ECO:0000313" key="2">
    <source>
        <dbReference type="Proteomes" id="UP000694844"/>
    </source>
</evidence>
<dbReference type="Proteomes" id="UP000694844">
    <property type="component" value="Chromosome 9"/>
</dbReference>
<dbReference type="RefSeq" id="XP_022307646.1">
    <property type="nucleotide sequence ID" value="XM_022451938.1"/>
</dbReference>
<accession>A0A8B8BXS3</accession>
<evidence type="ECO:0000256" key="1">
    <source>
        <dbReference type="SAM" id="MobiDB-lite"/>
    </source>
</evidence>
<reference evidence="3" key="1">
    <citation type="submission" date="2025-08" db="UniProtKB">
        <authorList>
            <consortium name="RefSeq"/>
        </authorList>
    </citation>
    <scope>IDENTIFICATION</scope>
    <source>
        <tissue evidence="3">Whole sample</tissue>
    </source>
</reference>
<feature type="region of interest" description="Disordered" evidence="1">
    <location>
        <begin position="102"/>
        <end position="132"/>
    </location>
</feature>
<dbReference type="GeneID" id="111113645"/>
<gene>
    <name evidence="3" type="primary">LOC111113645</name>
</gene>
<proteinExistence type="predicted"/>
<sequence length="132" mass="14869">MDVTTPWSDDDTTPGDIHIALLHYLRTHFNKDNNPDMVDSWILAMTEYRPLVPQIWSWMDDIRFLQSNGHLGIGKYSVLKKIVRRCSKPLAEMVDRASKEIQAMQSGRNGPLLEIENNGSDSVEPGSGSNGK</sequence>
<name>A0A8B8BXS3_CRAVI</name>
<dbReference type="KEGG" id="cvn:111113645"/>
<organism evidence="2 3">
    <name type="scientific">Crassostrea virginica</name>
    <name type="common">Eastern oyster</name>
    <dbReference type="NCBI Taxonomy" id="6565"/>
    <lineage>
        <taxon>Eukaryota</taxon>
        <taxon>Metazoa</taxon>
        <taxon>Spiralia</taxon>
        <taxon>Lophotrochozoa</taxon>
        <taxon>Mollusca</taxon>
        <taxon>Bivalvia</taxon>
        <taxon>Autobranchia</taxon>
        <taxon>Pteriomorphia</taxon>
        <taxon>Ostreida</taxon>
        <taxon>Ostreoidea</taxon>
        <taxon>Ostreidae</taxon>
        <taxon>Crassostrea</taxon>
    </lineage>
</organism>